<dbReference type="EMBL" id="CAJNOC010003742">
    <property type="protein sequence ID" value="CAF0996013.1"/>
    <property type="molecule type" value="Genomic_DNA"/>
</dbReference>
<dbReference type="AlphaFoldDB" id="A0A814GGC2"/>
<evidence type="ECO:0000313" key="2">
    <source>
        <dbReference type="EMBL" id="CAF0996013.1"/>
    </source>
</evidence>
<comment type="caution">
    <text evidence="2">The sequence shown here is derived from an EMBL/GenBank/DDBJ whole genome shotgun (WGS) entry which is preliminary data.</text>
</comment>
<keyword evidence="3" id="KW-1185">Reference proteome</keyword>
<feature type="compositionally biased region" description="Basic and acidic residues" evidence="1">
    <location>
        <begin position="62"/>
        <end position="72"/>
    </location>
</feature>
<proteinExistence type="predicted"/>
<reference evidence="2" key="1">
    <citation type="submission" date="2021-02" db="EMBL/GenBank/DDBJ databases">
        <authorList>
            <person name="Nowell W R."/>
        </authorList>
    </citation>
    <scope>NUCLEOTIDE SEQUENCE</scope>
    <source>
        <strain evidence="2">Ploen Becks lab</strain>
    </source>
</reference>
<feature type="region of interest" description="Disordered" evidence="1">
    <location>
        <begin position="128"/>
        <end position="153"/>
    </location>
</feature>
<protein>
    <submittedName>
        <fullName evidence="2">Uncharacterized protein</fullName>
    </submittedName>
</protein>
<sequence length="263" mass="30991">MKYTKKWMVVPFNSIKTDYKNDTRKKILSNKKLNRDDKITMFNNFVKKNLIKNTPSQSMSRETPENFEKNDVDEQDSITEETESVKNEFDEFQDQNTYDWIKEESLTPFSADLRRFSNMLNKTLRNYNKSQSDDFTPRKISMNESNLSKNSDFTVRNNSLNTTNQSDSNPSDFLPRNISLNDTTNSINAETSFDDSTLNQSIMKRAPAETTRSKRPISDQTFREITTFAKKKKKINEIREINSRPKKKQKKLVNISKYWESFK</sequence>
<feature type="compositionally biased region" description="Polar residues" evidence="1">
    <location>
        <begin position="142"/>
        <end position="153"/>
    </location>
</feature>
<accession>A0A814GGC2</accession>
<organism evidence="2 3">
    <name type="scientific">Brachionus calyciflorus</name>
    <dbReference type="NCBI Taxonomy" id="104777"/>
    <lineage>
        <taxon>Eukaryota</taxon>
        <taxon>Metazoa</taxon>
        <taxon>Spiralia</taxon>
        <taxon>Gnathifera</taxon>
        <taxon>Rotifera</taxon>
        <taxon>Eurotatoria</taxon>
        <taxon>Monogononta</taxon>
        <taxon>Pseudotrocha</taxon>
        <taxon>Ploima</taxon>
        <taxon>Brachionidae</taxon>
        <taxon>Brachionus</taxon>
    </lineage>
</organism>
<dbReference type="Proteomes" id="UP000663879">
    <property type="component" value="Unassembled WGS sequence"/>
</dbReference>
<evidence type="ECO:0000256" key="1">
    <source>
        <dbReference type="SAM" id="MobiDB-lite"/>
    </source>
</evidence>
<gene>
    <name evidence="2" type="ORF">OXX778_LOCUS16160</name>
</gene>
<feature type="region of interest" description="Disordered" evidence="1">
    <location>
        <begin position="54"/>
        <end position="75"/>
    </location>
</feature>
<evidence type="ECO:0000313" key="3">
    <source>
        <dbReference type="Proteomes" id="UP000663879"/>
    </source>
</evidence>
<name>A0A814GGC2_9BILA</name>